<dbReference type="CDD" id="cd05237">
    <property type="entry name" value="UDP_invert_4-6DH_SDR_e"/>
    <property type="match status" value="1"/>
</dbReference>
<dbReference type="Pfam" id="PF02719">
    <property type="entry name" value="Polysacc_synt_2"/>
    <property type="match status" value="1"/>
</dbReference>
<evidence type="ECO:0000313" key="5">
    <source>
        <dbReference type="EMBL" id="SLN34897.1"/>
    </source>
</evidence>
<dbReference type="AlphaFoldDB" id="A0A1Y5S8I7"/>
<keyword evidence="3" id="KW-0472">Membrane</keyword>
<dbReference type="PANTHER" id="PTHR43318:SF1">
    <property type="entry name" value="POLYSACCHARIDE BIOSYNTHESIS PROTEIN EPSC-RELATED"/>
    <property type="match status" value="1"/>
</dbReference>
<comment type="similarity">
    <text evidence="1">Belongs to the polysaccharide synthase family.</text>
</comment>
<keyword evidence="5" id="KW-0456">Lyase</keyword>
<evidence type="ECO:0000256" key="2">
    <source>
        <dbReference type="SAM" id="MobiDB-lite"/>
    </source>
</evidence>
<feature type="domain" description="Polysaccharide biosynthesis protein CapD-like" evidence="4">
    <location>
        <begin position="311"/>
        <end position="595"/>
    </location>
</feature>
<evidence type="ECO:0000256" key="3">
    <source>
        <dbReference type="SAM" id="Phobius"/>
    </source>
</evidence>
<name>A0A1Y5S8I7_9RHOB</name>
<feature type="transmembrane region" description="Helical" evidence="3">
    <location>
        <begin position="93"/>
        <end position="115"/>
    </location>
</feature>
<feature type="transmembrane region" description="Helical" evidence="3">
    <location>
        <begin position="61"/>
        <end position="81"/>
    </location>
</feature>
<dbReference type="InterPro" id="IPR003869">
    <property type="entry name" value="Polysac_CapD-like"/>
</dbReference>
<dbReference type="EMBL" id="FWFV01000003">
    <property type="protein sequence ID" value="SLN34897.1"/>
    <property type="molecule type" value="Genomic_DNA"/>
</dbReference>
<dbReference type="PANTHER" id="PTHR43318">
    <property type="entry name" value="UDP-N-ACETYLGLUCOSAMINE 4,6-DEHYDRATASE"/>
    <property type="match status" value="1"/>
</dbReference>
<dbReference type="Proteomes" id="UP000193870">
    <property type="component" value="Unassembled WGS sequence"/>
</dbReference>
<gene>
    <name evidence="5" type="primary">pglF_1</name>
    <name evidence="5" type="ORF">PAM7066_01461</name>
</gene>
<keyword evidence="3" id="KW-1133">Transmembrane helix</keyword>
<evidence type="ECO:0000259" key="4">
    <source>
        <dbReference type="Pfam" id="PF02719"/>
    </source>
</evidence>
<organism evidence="5 6">
    <name type="scientific">Palleronia marisminoris</name>
    <dbReference type="NCBI Taxonomy" id="315423"/>
    <lineage>
        <taxon>Bacteria</taxon>
        <taxon>Pseudomonadati</taxon>
        <taxon>Pseudomonadota</taxon>
        <taxon>Alphaproteobacteria</taxon>
        <taxon>Rhodobacterales</taxon>
        <taxon>Roseobacteraceae</taxon>
        <taxon>Palleronia</taxon>
    </lineage>
</organism>
<dbReference type="InterPro" id="IPR036291">
    <property type="entry name" value="NAD(P)-bd_dom_sf"/>
</dbReference>
<sequence length="669" mass="72394">MIGSQVSKWIGAEESGVSLPRLRALPRRPALYLYDTLAFAVAVLAGTALTSGHLVPAPESWNAALMASGFAAITLPGWSTYRANPRFTSVSDLMRLVSAATVVIVAVALGGLVLPQLSGEFAAHFVALLVLMPMLVAPRLFYRRHDLAIGRARGGRQAPPHAELVLLVGRGTACELFLRSLRNDPESPYWPVGILDDTPGTRGSCIHDIPILGGYQDSDAVRKELAARGTTLGRIILTEPLTHSATEELSPLLGWARMTGLAVSQLPPLSALRPVGGDHGLTDLNVTELLERQEAQVDYDAIRRLVEGHRILITGAGGSIGSELTRQIASLRPAELVLVENCELNSYQIEMDLERHYPQVPRRSYICCIRDDDRLREIFYRHRPELVFNAAALKHVPIVEQNPCEGVLTNVIGARNVADIALETGALAMIQISTDKAVNAYNVMGATKRVAEFYCQALDRRGGTRFMTVRFGNVLGSSGSLIPLFKRQIDEGGPLTVTDPRMTRFFMTIREAVELTLLASASGLEKAVAQGQIMVLDMGKPIPIVDIAQRMIRLAGLTPGVDIKIKTIGIRPGEKLFEELFDKAEARAPSVIQGVHVATPDGRPLPFLRDGIAALERAARRGQSHLVVATLAEIVPGYAPVGLHLATAPSPDEPKRPDPLLTAAKLETA</sequence>
<evidence type="ECO:0000256" key="1">
    <source>
        <dbReference type="ARBA" id="ARBA00007430"/>
    </source>
</evidence>
<keyword evidence="3" id="KW-0812">Transmembrane</keyword>
<dbReference type="EC" id="4.2.1.135" evidence="5"/>
<dbReference type="InterPro" id="IPR051203">
    <property type="entry name" value="Polysaccharide_Synthase-Rel"/>
</dbReference>
<reference evidence="5 6" key="1">
    <citation type="submission" date="2017-03" db="EMBL/GenBank/DDBJ databases">
        <authorList>
            <person name="Afonso C.L."/>
            <person name="Miller P.J."/>
            <person name="Scott M.A."/>
            <person name="Spackman E."/>
            <person name="Goraichik I."/>
            <person name="Dimitrov K.M."/>
            <person name="Suarez D.L."/>
            <person name="Swayne D.E."/>
        </authorList>
    </citation>
    <scope>NUCLEOTIDE SEQUENCE [LARGE SCALE GENOMIC DNA]</scope>
    <source>
        <strain evidence="5 6">CECT 7066</strain>
    </source>
</reference>
<accession>A0A1Y5S8I7</accession>
<feature type="transmembrane region" description="Helical" evidence="3">
    <location>
        <begin position="121"/>
        <end position="142"/>
    </location>
</feature>
<dbReference type="GO" id="GO:0016829">
    <property type="term" value="F:lyase activity"/>
    <property type="evidence" value="ECO:0007669"/>
    <property type="project" value="UniProtKB-KW"/>
</dbReference>
<dbReference type="OrthoDB" id="9803111at2"/>
<dbReference type="SUPFAM" id="SSF51735">
    <property type="entry name" value="NAD(P)-binding Rossmann-fold domains"/>
    <property type="match status" value="1"/>
</dbReference>
<dbReference type="STRING" id="315423.SAMN04488020_103181"/>
<dbReference type="Gene3D" id="3.40.50.720">
    <property type="entry name" value="NAD(P)-binding Rossmann-like Domain"/>
    <property type="match status" value="2"/>
</dbReference>
<protein>
    <submittedName>
        <fullName evidence="5">UDP-N-acetyl-alpha-D-glucosamine C6 dehydratase</fullName>
        <ecNumber evidence="5">4.2.1.135</ecNumber>
    </submittedName>
</protein>
<evidence type="ECO:0000313" key="6">
    <source>
        <dbReference type="Proteomes" id="UP000193870"/>
    </source>
</evidence>
<feature type="region of interest" description="Disordered" evidence="2">
    <location>
        <begin position="647"/>
        <end position="669"/>
    </location>
</feature>
<proteinExistence type="inferred from homology"/>
<feature type="transmembrane region" description="Helical" evidence="3">
    <location>
        <begin position="31"/>
        <end position="49"/>
    </location>
</feature>
<keyword evidence="6" id="KW-1185">Reference proteome</keyword>